<gene>
    <name evidence="1" type="ORF">Taro_003299</name>
</gene>
<dbReference type="EMBL" id="NMUH01000085">
    <property type="protein sequence ID" value="MQL70995.1"/>
    <property type="molecule type" value="Genomic_DNA"/>
</dbReference>
<evidence type="ECO:0000313" key="2">
    <source>
        <dbReference type="Proteomes" id="UP000652761"/>
    </source>
</evidence>
<proteinExistence type="predicted"/>
<dbReference type="Proteomes" id="UP000652761">
    <property type="component" value="Unassembled WGS sequence"/>
</dbReference>
<sequence>MGVRVRASGGPPVPQALAGHYLWKTYKVACEEVLYVGSALRQLDPQPVSLHLVMTKTTPMDRVMPKDLDLYDKKKGERRRINHTIQVHKDLRSSERVEKAPQGAAKAAKAHARGAWARLDLFRQQIQVASSWAAGSSVAQWPQKWVQTNDGTNIQMAEVRFGSQLVKDHARYGYLAVPTRFNNFSLIVEFPNFLG</sequence>
<protein>
    <submittedName>
        <fullName evidence="1">Uncharacterized protein</fullName>
    </submittedName>
</protein>
<comment type="caution">
    <text evidence="1">The sequence shown here is derived from an EMBL/GenBank/DDBJ whole genome shotgun (WGS) entry which is preliminary data.</text>
</comment>
<name>A0A843TIZ2_COLES</name>
<dbReference type="OrthoDB" id="21595at2759"/>
<accession>A0A843TIZ2</accession>
<keyword evidence="2" id="KW-1185">Reference proteome</keyword>
<organism evidence="1 2">
    <name type="scientific">Colocasia esculenta</name>
    <name type="common">Wild taro</name>
    <name type="synonym">Arum esculentum</name>
    <dbReference type="NCBI Taxonomy" id="4460"/>
    <lineage>
        <taxon>Eukaryota</taxon>
        <taxon>Viridiplantae</taxon>
        <taxon>Streptophyta</taxon>
        <taxon>Embryophyta</taxon>
        <taxon>Tracheophyta</taxon>
        <taxon>Spermatophyta</taxon>
        <taxon>Magnoliopsida</taxon>
        <taxon>Liliopsida</taxon>
        <taxon>Araceae</taxon>
        <taxon>Aroideae</taxon>
        <taxon>Colocasieae</taxon>
        <taxon>Colocasia</taxon>
    </lineage>
</organism>
<dbReference type="AlphaFoldDB" id="A0A843TIZ2"/>
<reference evidence="1" key="1">
    <citation type="submission" date="2017-07" db="EMBL/GenBank/DDBJ databases">
        <title>Taro Niue Genome Assembly and Annotation.</title>
        <authorList>
            <person name="Atibalentja N."/>
            <person name="Keating K."/>
            <person name="Fields C.J."/>
        </authorList>
    </citation>
    <scope>NUCLEOTIDE SEQUENCE</scope>
    <source>
        <strain evidence="1">Niue_2</strain>
        <tissue evidence="1">Leaf</tissue>
    </source>
</reference>
<evidence type="ECO:0000313" key="1">
    <source>
        <dbReference type="EMBL" id="MQL70995.1"/>
    </source>
</evidence>